<proteinExistence type="predicted"/>
<dbReference type="InterPro" id="IPR035940">
    <property type="entry name" value="CAP_sf"/>
</dbReference>
<dbReference type="Pfam" id="PF00188">
    <property type="entry name" value="CAP"/>
    <property type="match status" value="1"/>
</dbReference>
<dbReference type="SUPFAM" id="SSF55797">
    <property type="entry name" value="PR-1-like"/>
    <property type="match status" value="1"/>
</dbReference>
<protein>
    <recommendedName>
        <fullName evidence="3">SCP domain-containing protein</fullName>
    </recommendedName>
</protein>
<feature type="transmembrane region" description="Helical" evidence="2">
    <location>
        <begin position="16"/>
        <end position="40"/>
    </location>
</feature>
<organism evidence="4 5">
    <name type="scientific">Rotaria sordida</name>
    <dbReference type="NCBI Taxonomy" id="392033"/>
    <lineage>
        <taxon>Eukaryota</taxon>
        <taxon>Metazoa</taxon>
        <taxon>Spiralia</taxon>
        <taxon>Gnathifera</taxon>
        <taxon>Rotifera</taxon>
        <taxon>Eurotatoria</taxon>
        <taxon>Bdelloidea</taxon>
        <taxon>Philodinida</taxon>
        <taxon>Philodinidae</taxon>
        <taxon>Rotaria</taxon>
    </lineage>
</organism>
<evidence type="ECO:0000256" key="2">
    <source>
        <dbReference type="SAM" id="Phobius"/>
    </source>
</evidence>
<gene>
    <name evidence="4" type="ORF">JXQ802_LOCUS8410</name>
</gene>
<dbReference type="Proteomes" id="UP000663870">
    <property type="component" value="Unassembled WGS sequence"/>
</dbReference>
<dbReference type="PANTHER" id="PTHR10334">
    <property type="entry name" value="CYSTEINE-RICH SECRETORY PROTEIN-RELATED"/>
    <property type="match status" value="1"/>
</dbReference>
<sequence>MGLSAVQLRVCLQSYWYMWVTNSITGLLFTGIGIGIAAFFMKKFRKTKAKPHARAPNTTKRSERPFSPTDINTLDNSFGTGTTGTGVIGTYAPRITSADSTNEIGLLDSSEAFAQATFQAINGFRRRYEAQPLELNDQLSEIAQRWAEHMASSGKLEHSPPEWRNLGRQTLGENYAASFQVELTGEKMVRKWMKEGKRYMFGHDGRKDTENFTQLVWRASQEIGVGRARSDDGNWWYGVVIFDPPGNIPNQYAENVHLPAEIK</sequence>
<accession>A0A813YLM0</accession>
<keyword evidence="2" id="KW-0472">Membrane</keyword>
<feature type="compositionally biased region" description="Polar residues" evidence="1">
    <location>
        <begin position="69"/>
        <end position="78"/>
    </location>
</feature>
<dbReference type="PRINTS" id="PR00837">
    <property type="entry name" value="V5TPXLIKE"/>
</dbReference>
<feature type="region of interest" description="Disordered" evidence="1">
    <location>
        <begin position="50"/>
        <end position="78"/>
    </location>
</feature>
<feature type="domain" description="SCP" evidence="3">
    <location>
        <begin position="112"/>
        <end position="250"/>
    </location>
</feature>
<keyword evidence="2" id="KW-1133">Transmembrane helix</keyword>
<keyword evidence="2" id="KW-0812">Transmembrane</keyword>
<evidence type="ECO:0000259" key="3">
    <source>
        <dbReference type="SMART" id="SM00198"/>
    </source>
</evidence>
<comment type="caution">
    <text evidence="4">The sequence shown here is derived from an EMBL/GenBank/DDBJ whole genome shotgun (WGS) entry which is preliminary data.</text>
</comment>
<keyword evidence="5" id="KW-1185">Reference proteome</keyword>
<evidence type="ECO:0000313" key="4">
    <source>
        <dbReference type="EMBL" id="CAF0886120.1"/>
    </source>
</evidence>
<dbReference type="AlphaFoldDB" id="A0A813YLM0"/>
<dbReference type="InterPro" id="IPR001283">
    <property type="entry name" value="CRISP-related"/>
</dbReference>
<dbReference type="InterPro" id="IPR034113">
    <property type="entry name" value="SCP_GAPR1-like"/>
</dbReference>
<dbReference type="CDD" id="cd05382">
    <property type="entry name" value="CAP_GAPR1-like"/>
    <property type="match status" value="1"/>
</dbReference>
<evidence type="ECO:0000313" key="5">
    <source>
        <dbReference type="Proteomes" id="UP000663870"/>
    </source>
</evidence>
<dbReference type="Gene3D" id="3.40.33.10">
    <property type="entry name" value="CAP"/>
    <property type="match status" value="1"/>
</dbReference>
<reference evidence="4" key="1">
    <citation type="submission" date="2021-02" db="EMBL/GenBank/DDBJ databases">
        <authorList>
            <person name="Nowell W R."/>
        </authorList>
    </citation>
    <scope>NUCLEOTIDE SEQUENCE</scope>
</reference>
<dbReference type="SMART" id="SM00198">
    <property type="entry name" value="SCP"/>
    <property type="match status" value="1"/>
</dbReference>
<name>A0A813YLM0_9BILA</name>
<dbReference type="InterPro" id="IPR014044">
    <property type="entry name" value="CAP_dom"/>
</dbReference>
<dbReference type="EMBL" id="CAJNOL010000148">
    <property type="protein sequence ID" value="CAF0886120.1"/>
    <property type="molecule type" value="Genomic_DNA"/>
</dbReference>
<evidence type="ECO:0000256" key="1">
    <source>
        <dbReference type="SAM" id="MobiDB-lite"/>
    </source>
</evidence>